<evidence type="ECO:0000313" key="1">
    <source>
        <dbReference type="EMBL" id="CNI05391.1"/>
    </source>
</evidence>
<reference evidence="4" key="1">
    <citation type="submission" date="2015-03" db="EMBL/GenBank/DDBJ databases">
        <authorList>
            <consortium name="Pathogen Informatics"/>
        </authorList>
    </citation>
    <scope>NUCLEOTIDE SEQUENCE [LARGE SCALE GENOMIC DNA]</scope>
    <source>
        <strain evidence="4">A125KOH2</strain>
    </source>
</reference>
<evidence type="ECO:0000313" key="3">
    <source>
        <dbReference type="Proteomes" id="UP000044625"/>
    </source>
</evidence>
<dbReference type="OrthoDB" id="6446348at2"/>
<accession>A0A0T9QCC6</accession>
<reference evidence="1" key="3">
    <citation type="submission" date="2015-03" db="EMBL/GenBank/DDBJ databases">
        <authorList>
            <person name="Murphy D."/>
        </authorList>
    </citation>
    <scope>NUCLEOTIDE SEQUENCE [LARGE SCALE GENOMIC DNA]</scope>
    <source>
        <strain evidence="1">A125KOH2</strain>
    </source>
</reference>
<dbReference type="RefSeq" id="WP_049613884.1">
    <property type="nucleotide sequence ID" value="NZ_CAWMMU010000026.1"/>
</dbReference>
<dbReference type="EMBL" id="CWJL01000026">
    <property type="protein sequence ID" value="CRY68784.1"/>
    <property type="molecule type" value="Genomic_DNA"/>
</dbReference>
<dbReference type="Proteomes" id="UP000044625">
    <property type="component" value="Unassembled WGS sequence"/>
</dbReference>
<sequence length="112" mass="13177">MRTLARRSIQTIKNRTQVVSSFVDDDTLNEFFVRRLCDRVSPNRQLFIVTLNNTHDDGEVIPFAEIAMSNEKIRYIVKPSDQYPMLVDNRLIDRIETAIAMYMKNQWSSNLH</sequence>
<name>A0A0T9QCC6_9GAMM</name>
<dbReference type="STRING" id="1288385.ERS137968_03912"/>
<evidence type="ECO:0000313" key="4">
    <source>
        <dbReference type="Proteomes" id="UP000045840"/>
    </source>
</evidence>
<dbReference type="AlphaFoldDB" id="A0A0T9QCC6"/>
<evidence type="ECO:0000313" key="2">
    <source>
        <dbReference type="EMBL" id="CRY68784.1"/>
    </source>
</evidence>
<dbReference type="EMBL" id="CQAZ01000026">
    <property type="protein sequence ID" value="CNI05391.1"/>
    <property type="molecule type" value="Genomic_DNA"/>
</dbReference>
<protein>
    <submittedName>
        <fullName evidence="1">Uncharacterized protein</fullName>
    </submittedName>
</protein>
<reference evidence="2 3" key="2">
    <citation type="submission" date="2015-03" db="EMBL/GenBank/DDBJ databases">
        <authorList>
            <consortium name="Pathogen Informatics"/>
            <person name="Murphy D."/>
        </authorList>
    </citation>
    <scope>NUCLEOTIDE SEQUENCE [LARGE SCALE GENOMIC DNA]</scope>
    <source>
        <strain evidence="3">type strain: CIP110230</strain>
        <strain evidence="2">Type strain: CIP110230</strain>
    </source>
</reference>
<organism evidence="1 4">
    <name type="scientific">Yersinia pekkanenii</name>
    <dbReference type="NCBI Taxonomy" id="1288385"/>
    <lineage>
        <taxon>Bacteria</taxon>
        <taxon>Pseudomonadati</taxon>
        <taxon>Pseudomonadota</taxon>
        <taxon>Gammaproteobacteria</taxon>
        <taxon>Enterobacterales</taxon>
        <taxon>Yersiniaceae</taxon>
        <taxon>Yersinia</taxon>
    </lineage>
</organism>
<dbReference type="Proteomes" id="UP000045840">
    <property type="component" value="Unassembled WGS sequence"/>
</dbReference>
<proteinExistence type="predicted"/>
<keyword evidence="3" id="KW-1185">Reference proteome</keyword>
<gene>
    <name evidence="1" type="ORF">ERS008529_02925</name>
    <name evidence="2" type="ORF">ERS137968_03912</name>
</gene>